<dbReference type="Proteomes" id="UP000516437">
    <property type="component" value="Chromosome 3"/>
</dbReference>
<dbReference type="EMBL" id="RXIC02000021">
    <property type="protein sequence ID" value="KAB1219249.1"/>
    <property type="molecule type" value="Genomic_DNA"/>
</dbReference>
<dbReference type="InterPro" id="IPR008480">
    <property type="entry name" value="DUF761_pln"/>
</dbReference>
<dbReference type="AlphaFoldDB" id="A0A6A1W1Y8"/>
<gene>
    <name evidence="1" type="ORF">CJ030_MR3G001268</name>
</gene>
<reference evidence="1 2" key="1">
    <citation type="journal article" date="2019" name="Plant Biotechnol. J.">
        <title>The red bayberry genome and genetic basis of sex determination.</title>
        <authorList>
            <person name="Jia H.M."/>
            <person name="Jia H.J."/>
            <person name="Cai Q.L."/>
            <person name="Wang Y."/>
            <person name="Zhao H.B."/>
            <person name="Yang W.F."/>
            <person name="Wang G.Y."/>
            <person name="Li Y.H."/>
            <person name="Zhan D.L."/>
            <person name="Shen Y.T."/>
            <person name="Niu Q.F."/>
            <person name="Chang L."/>
            <person name="Qiu J."/>
            <person name="Zhao L."/>
            <person name="Xie H.B."/>
            <person name="Fu W.Y."/>
            <person name="Jin J."/>
            <person name="Li X.W."/>
            <person name="Jiao Y."/>
            <person name="Zhou C.C."/>
            <person name="Tu T."/>
            <person name="Chai C.Y."/>
            <person name="Gao J.L."/>
            <person name="Fan L.J."/>
            <person name="van de Weg E."/>
            <person name="Wang J.Y."/>
            <person name="Gao Z.S."/>
        </authorList>
    </citation>
    <scope>NUCLEOTIDE SEQUENCE [LARGE SCALE GENOMIC DNA]</scope>
    <source>
        <tissue evidence="1">Leaves</tissue>
    </source>
</reference>
<dbReference type="PANTHER" id="PTHR33098">
    <property type="entry name" value="COTTON FIBER (DUF761)"/>
    <property type="match status" value="1"/>
</dbReference>
<evidence type="ECO:0000313" key="2">
    <source>
        <dbReference type="Proteomes" id="UP000516437"/>
    </source>
</evidence>
<name>A0A6A1W1Y8_9ROSI</name>
<dbReference type="OrthoDB" id="1913960at2759"/>
<accession>A0A6A1W1Y8</accession>
<keyword evidence="2" id="KW-1185">Reference proteome</keyword>
<protein>
    <recommendedName>
        <fullName evidence="3">DUF761 domain-containing protein</fullName>
    </recommendedName>
</protein>
<evidence type="ECO:0000313" key="1">
    <source>
        <dbReference type="EMBL" id="KAB1219249.1"/>
    </source>
</evidence>
<proteinExistence type="predicted"/>
<evidence type="ECO:0008006" key="3">
    <source>
        <dbReference type="Google" id="ProtNLM"/>
    </source>
</evidence>
<organism evidence="1 2">
    <name type="scientific">Morella rubra</name>
    <name type="common">Chinese bayberry</name>
    <dbReference type="NCBI Taxonomy" id="262757"/>
    <lineage>
        <taxon>Eukaryota</taxon>
        <taxon>Viridiplantae</taxon>
        <taxon>Streptophyta</taxon>
        <taxon>Embryophyta</taxon>
        <taxon>Tracheophyta</taxon>
        <taxon>Spermatophyta</taxon>
        <taxon>Magnoliopsida</taxon>
        <taxon>eudicotyledons</taxon>
        <taxon>Gunneridae</taxon>
        <taxon>Pentapetalae</taxon>
        <taxon>rosids</taxon>
        <taxon>fabids</taxon>
        <taxon>Fagales</taxon>
        <taxon>Myricaceae</taxon>
        <taxon>Morella</taxon>
    </lineage>
</organism>
<comment type="caution">
    <text evidence="1">The sequence shown here is derived from an EMBL/GenBank/DDBJ whole genome shotgun (WGS) entry which is preliminary data.</text>
</comment>
<sequence>MSRSSFTKKLYLAKKAWNCFTISLQTKLQKLKNSKAVKSTTRRLLAIRSFRFLFPFKRHPLTKPSYRYRQHYNDHHHSHFHKNFSPIHIDDLFEEPVSVKTHTLHAHAETSKGKEVPDEKSLPRTSKSIYSVEDAWKVVVASSPQLRGVDERAEEFISKFRDEMKLQKEKSILEFQEMLVRSA</sequence>
<dbReference type="PANTHER" id="PTHR33098:SF3">
    <property type="entry name" value="COTTON FIBER PROTEIN"/>
    <property type="match status" value="1"/>
</dbReference>
<dbReference type="Pfam" id="PF05553">
    <property type="entry name" value="DUF761"/>
    <property type="match status" value="1"/>
</dbReference>